<protein>
    <submittedName>
        <fullName evidence="1">Uncharacterized protein</fullName>
    </submittedName>
</protein>
<dbReference type="AlphaFoldDB" id="A0A9E2KZD1"/>
<evidence type="ECO:0000313" key="2">
    <source>
        <dbReference type="Proteomes" id="UP000823914"/>
    </source>
</evidence>
<accession>A0A9E2KZD1</accession>
<dbReference type="EMBL" id="JAHLFV010000007">
    <property type="protein sequence ID" value="MBU3848994.1"/>
    <property type="molecule type" value="Genomic_DNA"/>
</dbReference>
<comment type="caution">
    <text evidence="1">The sequence shown here is derived from an EMBL/GenBank/DDBJ whole genome shotgun (WGS) entry which is preliminary data.</text>
</comment>
<reference evidence="1" key="2">
    <citation type="submission" date="2021-04" db="EMBL/GenBank/DDBJ databases">
        <authorList>
            <person name="Gilroy R."/>
        </authorList>
    </citation>
    <scope>NUCLEOTIDE SEQUENCE</scope>
    <source>
        <strain evidence="1">Gambia15-2214</strain>
    </source>
</reference>
<reference evidence="1" key="1">
    <citation type="journal article" date="2021" name="PeerJ">
        <title>Extensive microbial diversity within the chicken gut microbiome revealed by metagenomics and culture.</title>
        <authorList>
            <person name="Gilroy R."/>
            <person name="Ravi A."/>
            <person name="Getino M."/>
            <person name="Pursley I."/>
            <person name="Horton D.L."/>
            <person name="Alikhan N.F."/>
            <person name="Baker D."/>
            <person name="Gharbi K."/>
            <person name="Hall N."/>
            <person name="Watson M."/>
            <person name="Adriaenssens E.M."/>
            <person name="Foster-Nyarko E."/>
            <person name="Jarju S."/>
            <person name="Secka A."/>
            <person name="Antonio M."/>
            <person name="Oren A."/>
            <person name="Chaudhuri R.R."/>
            <person name="La Ragione R."/>
            <person name="Hildebrand F."/>
            <person name="Pallen M.J."/>
        </authorList>
    </citation>
    <scope>NUCLEOTIDE SEQUENCE</scope>
    <source>
        <strain evidence="1">Gambia15-2214</strain>
    </source>
</reference>
<gene>
    <name evidence="1" type="ORF">IAA16_00335</name>
</gene>
<proteinExistence type="predicted"/>
<sequence length="168" mass="19119">MFLLVTGFKVWGTDSPLPKGYGSVTLGMTLDEVKEALKTDPAYNYRGDRDVSLLSGENRALISVDGVLFFEECLFQFEDDILYIITLNLNKSELDYYSVFSKLCEKYGEPDSLSPEKSQWDNGSVIFSLEKNLSLRYIDASTFEELQKSSQVKETAKEKTRQDFLDSL</sequence>
<name>A0A9E2KZD1_9SPIR</name>
<dbReference type="Proteomes" id="UP000823914">
    <property type="component" value="Unassembled WGS sequence"/>
</dbReference>
<evidence type="ECO:0000313" key="1">
    <source>
        <dbReference type="EMBL" id="MBU3848994.1"/>
    </source>
</evidence>
<organism evidence="1 2">
    <name type="scientific">Candidatus Treponema excrementipullorum</name>
    <dbReference type="NCBI Taxonomy" id="2838768"/>
    <lineage>
        <taxon>Bacteria</taxon>
        <taxon>Pseudomonadati</taxon>
        <taxon>Spirochaetota</taxon>
        <taxon>Spirochaetia</taxon>
        <taxon>Spirochaetales</taxon>
        <taxon>Treponemataceae</taxon>
        <taxon>Treponema</taxon>
    </lineage>
</organism>